<dbReference type="Gene3D" id="3.80.10.10">
    <property type="entry name" value="Ribonuclease Inhibitor"/>
    <property type="match status" value="1"/>
</dbReference>
<dbReference type="SUPFAM" id="SSF52047">
    <property type="entry name" value="RNI-like"/>
    <property type="match status" value="1"/>
</dbReference>
<proteinExistence type="predicted"/>
<evidence type="ECO:0000313" key="2">
    <source>
        <dbReference type="Proteomes" id="UP000313359"/>
    </source>
</evidence>
<dbReference type="OrthoDB" id="2801180at2759"/>
<evidence type="ECO:0000313" key="1">
    <source>
        <dbReference type="EMBL" id="RPD57366.1"/>
    </source>
</evidence>
<organism evidence="1 2">
    <name type="scientific">Lentinus tigrinus ALCF2SS1-6</name>
    <dbReference type="NCBI Taxonomy" id="1328759"/>
    <lineage>
        <taxon>Eukaryota</taxon>
        <taxon>Fungi</taxon>
        <taxon>Dikarya</taxon>
        <taxon>Basidiomycota</taxon>
        <taxon>Agaricomycotina</taxon>
        <taxon>Agaricomycetes</taxon>
        <taxon>Polyporales</taxon>
        <taxon>Polyporaceae</taxon>
        <taxon>Lentinus</taxon>
    </lineage>
</organism>
<keyword evidence="2" id="KW-1185">Reference proteome</keyword>
<gene>
    <name evidence="1" type="ORF">L227DRAFT_613689</name>
</gene>
<protein>
    <recommendedName>
        <fullName evidence="3">F-box domain-containing protein</fullName>
    </recommendedName>
</protein>
<dbReference type="EMBL" id="ML122281">
    <property type="protein sequence ID" value="RPD57366.1"/>
    <property type="molecule type" value="Genomic_DNA"/>
</dbReference>
<name>A0A5C2S7Q1_9APHY</name>
<sequence length="644" mass="72379">MTVGGGKRIQPKAPTGRLWTRDHRPWARQIVFALCTGPSLASPSQPRTSKHKATDDANLLAVILGKMLNRDNSKAGLSTTRKFSEEEKLGGLSLKPLSKKLRAEWLLRAIGKAKERDVYPATRAEPEADEDQDLLDEIFFHLTPGWDGGDEDDPNWDPSDRKLLRSTLAAAARVSRAFSKHALDGLWRVLEDIVPLLRILPCTSSRSHIRVFPDISDAAWARFQHYALRLRELKSIKPSVPAHPSAWKIIVRRLEGAPMLPMLRRLETSIMRPEWPVLLLLSPSLEWLQLSPPDDYYEPEGFSPETDGFVNSLVQHISLPSVPAEIRRKVHTVVPEASNHILSLGRFTALQDLDLYFAGIHVGQQTLQALSSLSSLRALRAHVLLHTMPSTASFRDGFPALDALSLRGTAEDFLKLLRALPLHKLTELELKSLTRTSVEEYKSFLVSVRSLIPSGLTYLTLCPDIFTRSRAALSLAELLEPMLSLRELRKLSCQFRTYPKDVSDDDLRAFATAWPKLTSFWAVYNDHILDRVQPITIAGLADLLQRCPDLESVGITTLDIGHLPSPSLVRRLNNRVWELAVHLFVGEAEADLLVFALIVDRLLPCLQVPHSIAAKSRRREWTDRLWDKVRLLVAPLQAARRIGS</sequence>
<dbReference type="Proteomes" id="UP000313359">
    <property type="component" value="Unassembled WGS sequence"/>
</dbReference>
<accession>A0A5C2S7Q1</accession>
<evidence type="ECO:0008006" key="3">
    <source>
        <dbReference type="Google" id="ProtNLM"/>
    </source>
</evidence>
<dbReference type="STRING" id="1328759.A0A5C2S7Q1"/>
<dbReference type="InterPro" id="IPR032675">
    <property type="entry name" value="LRR_dom_sf"/>
</dbReference>
<dbReference type="AlphaFoldDB" id="A0A5C2S7Q1"/>
<reference evidence="1" key="1">
    <citation type="journal article" date="2018" name="Genome Biol. Evol.">
        <title>Genomics and development of Lentinus tigrinus, a white-rot wood-decaying mushroom with dimorphic fruiting bodies.</title>
        <authorList>
            <person name="Wu B."/>
            <person name="Xu Z."/>
            <person name="Knudson A."/>
            <person name="Carlson A."/>
            <person name="Chen N."/>
            <person name="Kovaka S."/>
            <person name="LaButti K."/>
            <person name="Lipzen A."/>
            <person name="Pennachio C."/>
            <person name="Riley R."/>
            <person name="Schakwitz W."/>
            <person name="Umezawa K."/>
            <person name="Ohm R.A."/>
            <person name="Grigoriev I.V."/>
            <person name="Nagy L.G."/>
            <person name="Gibbons J."/>
            <person name="Hibbett D."/>
        </authorList>
    </citation>
    <scope>NUCLEOTIDE SEQUENCE [LARGE SCALE GENOMIC DNA]</scope>
    <source>
        <strain evidence="1">ALCF2SS1-6</strain>
    </source>
</reference>